<sequence length="95" mass="10634">MEFKEIRHAGQPRPRIGGSLVHRRRKSKRPLVAFLRGRFITTTPPQQRVPASGGDDCSIAPRVGGAHNVSLRPRAVRNKPNGRTQHNSPTRQLNK</sequence>
<organism evidence="2 3">
    <name type="scientific">Trypanosoma cruzi Dm28c</name>
    <dbReference type="NCBI Taxonomy" id="1416333"/>
    <lineage>
        <taxon>Eukaryota</taxon>
        <taxon>Discoba</taxon>
        <taxon>Euglenozoa</taxon>
        <taxon>Kinetoplastea</taxon>
        <taxon>Metakinetoplastina</taxon>
        <taxon>Trypanosomatida</taxon>
        <taxon>Trypanosomatidae</taxon>
        <taxon>Trypanosoma</taxon>
        <taxon>Schizotrypanum</taxon>
    </lineage>
</organism>
<dbReference type="VEuPathDB" id="TriTrypDB:TCDM_00403"/>
<protein>
    <submittedName>
        <fullName evidence="2">Uncharacterized protein</fullName>
    </submittedName>
</protein>
<gene>
    <name evidence="2" type="ORF">TCDM_00403</name>
</gene>
<accession>V5DU47</accession>
<dbReference type="AlphaFoldDB" id="V5DU47"/>
<evidence type="ECO:0000313" key="3">
    <source>
        <dbReference type="Proteomes" id="UP000017861"/>
    </source>
</evidence>
<evidence type="ECO:0000256" key="1">
    <source>
        <dbReference type="SAM" id="MobiDB-lite"/>
    </source>
</evidence>
<name>V5DU47_TRYCR</name>
<feature type="compositionally biased region" description="Polar residues" evidence="1">
    <location>
        <begin position="81"/>
        <end position="95"/>
    </location>
</feature>
<reference evidence="2 3" key="1">
    <citation type="journal article" date="2014" name="Genome Announc.">
        <title>Trypanosoma cruzi Clone Dm28c Draft Genome Sequence.</title>
        <authorList>
            <person name="Grisard E.C."/>
            <person name="Teixeira S.M."/>
            <person name="de Almeida L.G."/>
            <person name="Stoco P.H."/>
            <person name="Gerber A.L."/>
            <person name="Talavera-Lopez C."/>
            <person name="Lima O.C."/>
            <person name="Andersson B."/>
            <person name="de Vasconcelos A.T."/>
        </authorList>
    </citation>
    <scope>NUCLEOTIDE SEQUENCE [LARGE SCALE GENOMIC DNA]</scope>
    <source>
        <strain evidence="2 3">Dm28c</strain>
    </source>
</reference>
<evidence type="ECO:0000313" key="2">
    <source>
        <dbReference type="EMBL" id="ESS70946.1"/>
    </source>
</evidence>
<feature type="region of interest" description="Disordered" evidence="1">
    <location>
        <begin position="1"/>
        <end position="27"/>
    </location>
</feature>
<dbReference type="Proteomes" id="UP000017861">
    <property type="component" value="Unassembled WGS sequence"/>
</dbReference>
<dbReference type="EMBL" id="AYLP01000002">
    <property type="protein sequence ID" value="ESS70946.1"/>
    <property type="molecule type" value="Genomic_DNA"/>
</dbReference>
<proteinExistence type="predicted"/>
<comment type="caution">
    <text evidence="2">The sequence shown here is derived from an EMBL/GenBank/DDBJ whole genome shotgun (WGS) entry which is preliminary data.</text>
</comment>
<feature type="region of interest" description="Disordered" evidence="1">
    <location>
        <begin position="63"/>
        <end position="95"/>
    </location>
</feature>